<evidence type="ECO:0000256" key="5">
    <source>
        <dbReference type="ARBA" id="ARBA00022777"/>
    </source>
</evidence>
<evidence type="ECO:0000256" key="2">
    <source>
        <dbReference type="ARBA" id="ARBA00022527"/>
    </source>
</evidence>
<dbReference type="AlphaFoldDB" id="A0A0V1Q5Y4"/>
<proteinExistence type="predicted"/>
<comment type="catalytic activity">
    <reaction evidence="8">
        <text>L-seryl-[protein] + ATP = O-phospho-L-seryl-[protein] + ADP + H(+)</text>
        <dbReference type="Rhea" id="RHEA:17989"/>
        <dbReference type="Rhea" id="RHEA-COMP:9863"/>
        <dbReference type="Rhea" id="RHEA-COMP:11604"/>
        <dbReference type="ChEBI" id="CHEBI:15378"/>
        <dbReference type="ChEBI" id="CHEBI:29999"/>
        <dbReference type="ChEBI" id="CHEBI:30616"/>
        <dbReference type="ChEBI" id="CHEBI:83421"/>
        <dbReference type="ChEBI" id="CHEBI:456216"/>
        <dbReference type="EC" id="2.7.11.1"/>
    </reaction>
</comment>
<name>A0A0V1Q5Y4_9ASCO</name>
<organism evidence="11 12">
    <name type="scientific">Debaryomyces fabryi</name>
    <dbReference type="NCBI Taxonomy" id="58627"/>
    <lineage>
        <taxon>Eukaryota</taxon>
        <taxon>Fungi</taxon>
        <taxon>Dikarya</taxon>
        <taxon>Ascomycota</taxon>
        <taxon>Saccharomycotina</taxon>
        <taxon>Pichiomycetes</taxon>
        <taxon>Debaryomycetaceae</taxon>
        <taxon>Debaryomyces</taxon>
    </lineage>
</organism>
<dbReference type="PANTHER" id="PTHR43895">
    <property type="entry name" value="CALCIUM/CALMODULIN-DEPENDENT PROTEIN KINASE KINASE-RELATED"/>
    <property type="match status" value="1"/>
</dbReference>
<feature type="domain" description="Protein kinase" evidence="10">
    <location>
        <begin position="19"/>
        <end position="284"/>
    </location>
</feature>
<evidence type="ECO:0000256" key="6">
    <source>
        <dbReference type="ARBA" id="ARBA00022840"/>
    </source>
</evidence>
<dbReference type="InterPro" id="IPR008271">
    <property type="entry name" value="Ser/Thr_kinase_AS"/>
</dbReference>
<dbReference type="Pfam" id="PF00069">
    <property type="entry name" value="Pkinase"/>
    <property type="match status" value="1"/>
</dbReference>
<keyword evidence="4 9" id="KW-0547">Nucleotide-binding</keyword>
<dbReference type="OrthoDB" id="539158at2759"/>
<dbReference type="GO" id="GO:0007095">
    <property type="term" value="P:mitotic G2 DNA damage checkpoint signaling"/>
    <property type="evidence" value="ECO:0007669"/>
    <property type="project" value="TreeGrafter"/>
</dbReference>
<gene>
    <name evidence="11" type="ORF">AC631_00606</name>
</gene>
<comment type="catalytic activity">
    <reaction evidence="7">
        <text>L-threonyl-[protein] + ATP = O-phospho-L-threonyl-[protein] + ADP + H(+)</text>
        <dbReference type="Rhea" id="RHEA:46608"/>
        <dbReference type="Rhea" id="RHEA-COMP:11060"/>
        <dbReference type="Rhea" id="RHEA-COMP:11605"/>
        <dbReference type="ChEBI" id="CHEBI:15378"/>
        <dbReference type="ChEBI" id="CHEBI:30013"/>
        <dbReference type="ChEBI" id="CHEBI:30616"/>
        <dbReference type="ChEBI" id="CHEBI:61977"/>
        <dbReference type="ChEBI" id="CHEBI:456216"/>
        <dbReference type="EC" id="2.7.11.1"/>
    </reaction>
</comment>
<evidence type="ECO:0000256" key="4">
    <source>
        <dbReference type="ARBA" id="ARBA00022741"/>
    </source>
</evidence>
<comment type="caution">
    <text evidence="11">The sequence shown here is derived from an EMBL/GenBank/DDBJ whole genome shotgun (WGS) entry which is preliminary data.</text>
</comment>
<evidence type="ECO:0000256" key="8">
    <source>
        <dbReference type="ARBA" id="ARBA00048679"/>
    </source>
</evidence>
<keyword evidence="6 9" id="KW-0067">ATP-binding</keyword>
<accession>A0A0V1Q5Y4</accession>
<dbReference type="GO" id="GO:0005737">
    <property type="term" value="C:cytoplasm"/>
    <property type="evidence" value="ECO:0007669"/>
    <property type="project" value="TreeGrafter"/>
</dbReference>
<dbReference type="FunFam" id="1.10.510.10:FF:000571">
    <property type="entry name" value="Maternal embryonic leucine zipper kinase"/>
    <property type="match status" value="1"/>
</dbReference>
<dbReference type="PANTHER" id="PTHR43895:SF32">
    <property type="entry name" value="SERINE_THREONINE-PROTEIN KINASE CHK1"/>
    <property type="match status" value="1"/>
</dbReference>
<reference evidence="11 12" key="1">
    <citation type="submission" date="2015-11" db="EMBL/GenBank/DDBJ databases">
        <title>The genome of Debaryomyces fabryi.</title>
        <authorList>
            <person name="Tafer H."/>
            <person name="Lopandic K."/>
        </authorList>
    </citation>
    <scope>NUCLEOTIDE SEQUENCE [LARGE SCALE GENOMIC DNA]</scope>
    <source>
        <strain evidence="11 12">CBS 789</strain>
    </source>
</reference>
<dbReference type="SMART" id="SM00220">
    <property type="entry name" value="S_TKc"/>
    <property type="match status" value="1"/>
</dbReference>
<dbReference type="InterPro" id="IPR000719">
    <property type="entry name" value="Prot_kinase_dom"/>
</dbReference>
<dbReference type="PROSITE" id="PS50011">
    <property type="entry name" value="PROTEIN_KINASE_DOM"/>
    <property type="match status" value="1"/>
</dbReference>
<evidence type="ECO:0000256" key="9">
    <source>
        <dbReference type="PROSITE-ProRule" id="PRU10141"/>
    </source>
</evidence>
<feature type="binding site" evidence="9">
    <location>
        <position position="49"/>
    </location>
    <ligand>
        <name>ATP</name>
        <dbReference type="ChEBI" id="CHEBI:30616"/>
    </ligand>
</feature>
<dbReference type="GeneID" id="26837615"/>
<dbReference type="InterPro" id="IPR011009">
    <property type="entry name" value="Kinase-like_dom_sf"/>
</dbReference>
<keyword evidence="12" id="KW-1185">Reference proteome</keyword>
<protein>
    <recommendedName>
        <fullName evidence="1">non-specific serine/threonine protein kinase</fullName>
        <ecNumber evidence="1">2.7.11.1</ecNumber>
    </recommendedName>
</protein>
<keyword evidence="5" id="KW-0418">Kinase</keyword>
<dbReference type="Proteomes" id="UP000054251">
    <property type="component" value="Unassembled WGS sequence"/>
</dbReference>
<evidence type="ECO:0000259" key="10">
    <source>
        <dbReference type="PROSITE" id="PS50011"/>
    </source>
</evidence>
<evidence type="ECO:0000256" key="3">
    <source>
        <dbReference type="ARBA" id="ARBA00022679"/>
    </source>
</evidence>
<sequence>MDYSQRLSQLDSLPKLKHVSIGQTIGQGTFAVVKVASVRNNPLKLVAIKYIHRAISHSKGIDDNRIGLELSIHKECSGHPNMIKLHMFGTDNTWIYIVMELAESGDLFDKIEPDIGIDEELANFYFTQLINAVDYMHQKGVAHRDIKPENILLDKDGNLKLGDFGMATIFKRKGSQKRLSYEKCGSPPYMAPEIIGDNGYDATMSDIWACGIVLFVLLSGQIPWQEPSYNCDEEYTKYVDFDGKILDNPWNQFSQTVRPLMRSIIKPDVSKRFSMDQIRLHPWVNQGNSFMDSNKLCKNSEGLAERLLSNLQVGLSDEDIRTTLSEASQDQERNLINNRKFISNSQPTNDIAVMIDDEFDIPAIPATQDPVTHNHRPFINDITDAHEEMLAIVSKDPSILQFKNTPQYRMSQLSNTQKNILAFKNMPFKTAERMTRFFSILPIESLLPIIRDSLHRIGVSTTSIDNFSMEELIEQKNIYINVNIIAEKSKMPLKGYIKILKCDIRLPLRKVEFIKSKGDPLEWRHFFKKVTILSRDAVYVD</sequence>
<evidence type="ECO:0000256" key="1">
    <source>
        <dbReference type="ARBA" id="ARBA00012513"/>
    </source>
</evidence>
<dbReference type="Gene3D" id="1.10.510.10">
    <property type="entry name" value="Transferase(Phosphotransferase) domain 1"/>
    <property type="match status" value="1"/>
</dbReference>
<dbReference type="PROSITE" id="PS00107">
    <property type="entry name" value="PROTEIN_KINASE_ATP"/>
    <property type="match status" value="1"/>
</dbReference>
<dbReference type="RefSeq" id="XP_015469733.1">
    <property type="nucleotide sequence ID" value="XM_015609436.1"/>
</dbReference>
<dbReference type="EC" id="2.7.11.1" evidence="1"/>
<evidence type="ECO:0000313" key="12">
    <source>
        <dbReference type="Proteomes" id="UP000054251"/>
    </source>
</evidence>
<dbReference type="InterPro" id="IPR017441">
    <property type="entry name" value="Protein_kinase_ATP_BS"/>
</dbReference>
<keyword evidence="3" id="KW-0808">Transferase</keyword>
<dbReference type="GO" id="GO:0005634">
    <property type="term" value="C:nucleus"/>
    <property type="evidence" value="ECO:0007669"/>
    <property type="project" value="TreeGrafter"/>
</dbReference>
<evidence type="ECO:0000313" key="11">
    <source>
        <dbReference type="EMBL" id="KSA03631.1"/>
    </source>
</evidence>
<dbReference type="SUPFAM" id="SSF56112">
    <property type="entry name" value="Protein kinase-like (PK-like)"/>
    <property type="match status" value="1"/>
</dbReference>
<dbReference type="GO" id="GO:0035861">
    <property type="term" value="C:site of double-strand break"/>
    <property type="evidence" value="ECO:0007669"/>
    <property type="project" value="TreeGrafter"/>
</dbReference>
<dbReference type="EMBL" id="LMYN01000007">
    <property type="protein sequence ID" value="KSA03631.1"/>
    <property type="molecule type" value="Genomic_DNA"/>
</dbReference>
<dbReference type="GO" id="GO:0004674">
    <property type="term" value="F:protein serine/threonine kinase activity"/>
    <property type="evidence" value="ECO:0007669"/>
    <property type="project" value="UniProtKB-KW"/>
</dbReference>
<dbReference type="GO" id="GO:0005524">
    <property type="term" value="F:ATP binding"/>
    <property type="evidence" value="ECO:0007669"/>
    <property type="project" value="UniProtKB-UniRule"/>
</dbReference>
<keyword evidence="2" id="KW-0723">Serine/threonine-protein kinase</keyword>
<evidence type="ECO:0000256" key="7">
    <source>
        <dbReference type="ARBA" id="ARBA00047899"/>
    </source>
</evidence>
<dbReference type="GO" id="GO:0030447">
    <property type="term" value="P:filamentous growth"/>
    <property type="evidence" value="ECO:0007669"/>
    <property type="project" value="UniProtKB-ARBA"/>
</dbReference>
<dbReference type="PROSITE" id="PS00108">
    <property type="entry name" value="PROTEIN_KINASE_ST"/>
    <property type="match status" value="1"/>
</dbReference>